<gene>
    <name evidence="3" type="primary">trbB</name>
    <name evidence="3" type="ORF">PI499_23520</name>
</gene>
<protein>
    <submittedName>
        <fullName evidence="3">P-type conjugative transfer ATPase TrbB</fullName>
    </submittedName>
</protein>
<dbReference type="Pfam" id="PF00437">
    <property type="entry name" value="T2SSE"/>
    <property type="match status" value="1"/>
</dbReference>
<dbReference type="CDD" id="cd01130">
    <property type="entry name" value="VirB11-like_ATPase"/>
    <property type="match status" value="1"/>
</dbReference>
<proteinExistence type="inferred from homology"/>
<dbReference type="SMART" id="SM00382">
    <property type="entry name" value="AAA"/>
    <property type="match status" value="1"/>
</dbReference>
<name>A0ABT4WXS9_PSEFR</name>
<keyword evidence="4" id="KW-1185">Reference proteome</keyword>
<dbReference type="NCBIfam" id="NF010469">
    <property type="entry name" value="PRK13894.1"/>
    <property type="match status" value="1"/>
</dbReference>
<comment type="caution">
    <text evidence="3">The sequence shown here is derived from an EMBL/GenBank/DDBJ whole genome shotgun (WGS) entry which is preliminary data.</text>
</comment>
<dbReference type="EMBL" id="JAQJVI010000065">
    <property type="protein sequence ID" value="MDA7024843.1"/>
    <property type="molecule type" value="Genomic_DNA"/>
</dbReference>
<dbReference type="InterPro" id="IPR027417">
    <property type="entry name" value="P-loop_NTPase"/>
</dbReference>
<evidence type="ECO:0000313" key="4">
    <source>
        <dbReference type="Proteomes" id="UP001212337"/>
    </source>
</evidence>
<dbReference type="InterPro" id="IPR003593">
    <property type="entry name" value="AAA+_ATPase"/>
</dbReference>
<comment type="similarity">
    <text evidence="1">Belongs to the GSP E family.</text>
</comment>
<dbReference type="SUPFAM" id="SSF52540">
    <property type="entry name" value="P-loop containing nucleoside triphosphate hydrolases"/>
    <property type="match status" value="1"/>
</dbReference>
<dbReference type="Gene3D" id="3.30.450.90">
    <property type="match status" value="1"/>
</dbReference>
<dbReference type="Gene3D" id="3.40.50.300">
    <property type="entry name" value="P-loop containing nucleotide triphosphate hydrolases"/>
    <property type="match status" value="1"/>
</dbReference>
<evidence type="ECO:0000313" key="3">
    <source>
        <dbReference type="EMBL" id="MDA7024843.1"/>
    </source>
</evidence>
<accession>A0ABT4WXS9</accession>
<sequence length="320" mass="35101">MSEHNGDLETIKKRVTERLRRDLGPLVEGALNDPKTTDILLNADGQLWLKRLGEPSRVIGELEAWRATSAMKTLAGLLGKTIGAKEPILDGELPFGNERFAGQLPPVVSSPCFAIRKPAIKVFPLDSYVEQEIMTQAQCDAIKKAVREHKNILVIGGTGSGKTTLINAVIQEMVDNDPNERVFIIEDTGEIQCSAVNCVQYHTTLEVSMTDLLKTTLRMLPDRIIVGEVRGAEALDLLDSWNTGHDGGAGTLHANTAESALQRLKSLITRNKLAPTDIEPLIAEAVHVIVQINRKSEVRRVEAILEIVGYENGNYITNTL</sequence>
<feature type="domain" description="AAA+ ATPase" evidence="2">
    <location>
        <begin position="148"/>
        <end position="311"/>
    </location>
</feature>
<evidence type="ECO:0000256" key="1">
    <source>
        <dbReference type="ARBA" id="ARBA00006611"/>
    </source>
</evidence>
<dbReference type="Proteomes" id="UP001212337">
    <property type="component" value="Unassembled WGS sequence"/>
</dbReference>
<dbReference type="NCBIfam" id="TIGR02782">
    <property type="entry name" value="TrbB_P"/>
    <property type="match status" value="1"/>
</dbReference>
<organism evidence="3 4">
    <name type="scientific">Pseudomonas fragi</name>
    <dbReference type="NCBI Taxonomy" id="296"/>
    <lineage>
        <taxon>Bacteria</taxon>
        <taxon>Pseudomonadati</taxon>
        <taxon>Pseudomonadota</taxon>
        <taxon>Gammaproteobacteria</taxon>
        <taxon>Pseudomonadales</taxon>
        <taxon>Pseudomonadaceae</taxon>
        <taxon>Pseudomonas</taxon>
    </lineage>
</organism>
<dbReference type="InterPro" id="IPR050921">
    <property type="entry name" value="T4SS_GSP_E_ATPase"/>
</dbReference>
<dbReference type="PANTHER" id="PTHR30486">
    <property type="entry name" value="TWITCHING MOTILITY PROTEIN PILT"/>
    <property type="match status" value="1"/>
</dbReference>
<dbReference type="GeneID" id="89546511"/>
<dbReference type="RefSeq" id="WP_271351346.1">
    <property type="nucleotide sequence ID" value="NZ_JAQJVI010000065.1"/>
</dbReference>
<reference evidence="3 4" key="1">
    <citation type="submission" date="2023-01" db="EMBL/GenBank/DDBJ databases">
        <title>Effects of deletion of Siderophore biosynthase gene in Pseudomonas fragi on quorum sensing and spoliage ability.</title>
        <authorList>
            <person name="Cui F."/>
            <person name="Wang D."/>
            <person name="Liu J."/>
            <person name="Wang Q."/>
            <person name="Li T."/>
            <person name="Li J."/>
        </authorList>
    </citation>
    <scope>NUCLEOTIDE SEQUENCE [LARGE SCALE GENOMIC DNA]</scope>
    <source>
        <strain evidence="3 4">MS-10</strain>
    </source>
</reference>
<dbReference type="InterPro" id="IPR014149">
    <property type="entry name" value="Conjug-transfer_TrbB"/>
</dbReference>
<dbReference type="PANTHER" id="PTHR30486:SF6">
    <property type="entry name" value="TYPE IV PILUS RETRACTATION ATPASE PILT"/>
    <property type="match status" value="1"/>
</dbReference>
<evidence type="ECO:0000259" key="2">
    <source>
        <dbReference type="SMART" id="SM00382"/>
    </source>
</evidence>
<dbReference type="InterPro" id="IPR001482">
    <property type="entry name" value="T2SS/T4SS_dom"/>
</dbReference>